<dbReference type="Proteomes" id="UP000829291">
    <property type="component" value="Chromosome 1"/>
</dbReference>
<dbReference type="InParanoid" id="A0A6J0C5P0"/>
<accession>A0A6J0C5P0</accession>
<organism evidence="2 3">
    <name type="scientific">Neodiprion lecontei</name>
    <name type="common">Redheaded pine sawfly</name>
    <dbReference type="NCBI Taxonomy" id="441921"/>
    <lineage>
        <taxon>Eukaryota</taxon>
        <taxon>Metazoa</taxon>
        <taxon>Ecdysozoa</taxon>
        <taxon>Arthropoda</taxon>
        <taxon>Hexapoda</taxon>
        <taxon>Insecta</taxon>
        <taxon>Pterygota</taxon>
        <taxon>Neoptera</taxon>
        <taxon>Endopterygota</taxon>
        <taxon>Hymenoptera</taxon>
        <taxon>Tenthredinoidea</taxon>
        <taxon>Diprionidae</taxon>
        <taxon>Diprioninae</taxon>
        <taxon>Neodiprion</taxon>
    </lineage>
</organism>
<evidence type="ECO:0000313" key="5">
    <source>
        <dbReference type="RefSeq" id="XP_046599664.1"/>
    </source>
</evidence>
<dbReference type="GeneID" id="107225718"/>
<dbReference type="RefSeq" id="XP_046599670.1">
    <property type="nucleotide sequence ID" value="XM_046743714.1"/>
</dbReference>
<dbReference type="RefSeq" id="XP_015521755.2">
    <property type="nucleotide sequence ID" value="XM_015666269.2"/>
</dbReference>
<evidence type="ECO:0000313" key="4">
    <source>
        <dbReference type="RefSeq" id="XP_046599654.1"/>
    </source>
</evidence>
<name>A0A6J0C5P0_NEOLC</name>
<evidence type="ECO:0000256" key="1">
    <source>
        <dbReference type="SAM" id="MobiDB-lite"/>
    </source>
</evidence>
<dbReference type="AlphaFoldDB" id="A0A6J0C5P0"/>
<dbReference type="KEGG" id="nlo:107225718"/>
<dbReference type="RefSeq" id="XP_046599664.1">
    <property type="nucleotide sequence ID" value="XM_046743708.1"/>
</dbReference>
<reference evidence="3 4" key="1">
    <citation type="submission" date="2025-05" db="UniProtKB">
        <authorList>
            <consortium name="RefSeq"/>
        </authorList>
    </citation>
    <scope>IDENTIFICATION</scope>
    <source>
        <tissue evidence="3 4">Thorax and Abdomen</tissue>
    </source>
</reference>
<dbReference type="OrthoDB" id="8192658at2759"/>
<feature type="region of interest" description="Disordered" evidence="1">
    <location>
        <begin position="433"/>
        <end position="564"/>
    </location>
</feature>
<evidence type="ECO:0000313" key="6">
    <source>
        <dbReference type="RefSeq" id="XP_046599670.1"/>
    </source>
</evidence>
<feature type="compositionally biased region" description="Basic and acidic residues" evidence="1">
    <location>
        <begin position="521"/>
        <end position="548"/>
    </location>
</feature>
<evidence type="ECO:0000313" key="2">
    <source>
        <dbReference type="Proteomes" id="UP000829291"/>
    </source>
</evidence>
<dbReference type="RefSeq" id="XP_046599676.1">
    <property type="nucleotide sequence ID" value="XM_046743720.1"/>
</dbReference>
<evidence type="ECO:0000313" key="8">
    <source>
        <dbReference type="RefSeq" id="XP_046599680.1"/>
    </source>
</evidence>
<dbReference type="RefSeq" id="XP_046599654.1">
    <property type="nucleotide sequence ID" value="XM_046743698.1"/>
</dbReference>
<evidence type="ECO:0000313" key="3">
    <source>
        <dbReference type="RefSeq" id="XP_015521755.2"/>
    </source>
</evidence>
<dbReference type="RefSeq" id="XP_046599680.1">
    <property type="nucleotide sequence ID" value="XM_046743724.1"/>
</dbReference>
<feature type="region of interest" description="Disordered" evidence="1">
    <location>
        <begin position="86"/>
        <end position="105"/>
    </location>
</feature>
<gene>
    <name evidence="3 4 5 6 7 8" type="primary">LOC107225718</name>
</gene>
<keyword evidence="2" id="KW-1185">Reference proteome</keyword>
<evidence type="ECO:0000313" key="7">
    <source>
        <dbReference type="RefSeq" id="XP_046599676.1"/>
    </source>
</evidence>
<feature type="compositionally biased region" description="Basic residues" evidence="1">
    <location>
        <begin position="435"/>
        <end position="463"/>
    </location>
</feature>
<sequence>MHAVALEQIMGDIDNSAPCNGTSILEDDLALSPSTLGMSNKSASDLLTTNSTSEVKTKVVYMSEDAMDCVYTESNEAYKNSEVIDEAPSPDMFGSDTEDAPKSNSVTDIDQLDIKHEDSEICQADLVAKSDSELLNRIHEALSGVPPPPSVTISQMDCNDFLRCIKQNSHLFWPRGLCEEKNFDQIGSQDSSNINQKLLNSELTNLAESGSSNTFYQQIKSGSRNLMNAFDACDLSNVRRNDEHCHNKSDNENCETTLVSKKLSDPNRGVESDSSTMSNFVCQNSTLTLLNDSRESRTTISVNETTSVDKPLLLNYRTIIDCDPATLKWPEAYAHKHHGIHYNRSVAVEDFEYLSIKLCERYIGAETQSTCNAWFTKQAPGSATKRKMLGRRNVGQSPGRRLSHLARRRRAFSSANLQGMGLTDKRQVVLDIKKPLIKKGKSPRGKGIRGKSPRSSAKKRAARRLMMEGSSPRKSKLETSKRALFQSPPGDRAGPSRINTVRPVPSLNPQKIKRALFPTPNKKDDIDKRVSFEDTKKRKSEDDLEGPRPKWAKSMSFDCPRGLKKKQTPDCKIERYSTGSVLAKSEGAMKYRKGELTDTHKKKLLWAVAEALRGKGIGMNHPQFKQYGSLLARTVRKFMPDLENQDIPRKPGSTSDRMLKFAKQYVLTIVDAKPTNC</sequence>
<proteinExistence type="predicted"/>
<protein>
    <submittedName>
        <fullName evidence="3 4">Uncharacterized protein LOC107225718 isoform X1</fullName>
    </submittedName>
</protein>